<evidence type="ECO:0000313" key="3">
    <source>
        <dbReference type="RefSeq" id="XP_033463022.1"/>
    </source>
</evidence>
<feature type="region of interest" description="Disordered" evidence="1">
    <location>
        <begin position="157"/>
        <end position="193"/>
    </location>
</feature>
<sequence length="193" mass="21083">MSSEQTFSTSDLRGTAQDYKRDAAHKHKWALGATEGLAGRASEKPRPFRPSETGFNAKRRDMKHAVAALTRGTKVTRKQDILEEGATISDDSAATNSDEYDEGAFSPPEGVMYSFDAKSAPTQGSQILNVALAKAVERFEERETVRLVKDEYDVLDTTGEVVPQSSTSRRSRKGKGKASPASVADADEDYEFV</sequence>
<dbReference type="Proteomes" id="UP000504637">
    <property type="component" value="Unplaced"/>
</dbReference>
<dbReference type="RefSeq" id="XP_033463022.1">
    <property type="nucleotide sequence ID" value="XM_033607293.1"/>
</dbReference>
<dbReference type="OrthoDB" id="5153521at2759"/>
<name>A0A6J3MD93_9PEZI</name>
<reference evidence="3" key="3">
    <citation type="submission" date="2025-08" db="UniProtKB">
        <authorList>
            <consortium name="RefSeq"/>
        </authorList>
    </citation>
    <scope>IDENTIFICATION</scope>
    <source>
        <strain evidence="3">CBS 342.82</strain>
    </source>
</reference>
<gene>
    <name evidence="3" type="ORF">K489DRAFT_406788</name>
</gene>
<feature type="compositionally biased region" description="Polar residues" evidence="1">
    <location>
        <begin position="1"/>
        <end position="12"/>
    </location>
</feature>
<dbReference type="AlphaFoldDB" id="A0A6J3MD93"/>
<feature type="region of interest" description="Disordered" evidence="1">
    <location>
        <begin position="78"/>
        <end position="108"/>
    </location>
</feature>
<accession>A0A6J3MD93</accession>
<organism evidence="3">
    <name type="scientific">Dissoconium aciculare CBS 342.82</name>
    <dbReference type="NCBI Taxonomy" id="1314786"/>
    <lineage>
        <taxon>Eukaryota</taxon>
        <taxon>Fungi</taxon>
        <taxon>Dikarya</taxon>
        <taxon>Ascomycota</taxon>
        <taxon>Pezizomycotina</taxon>
        <taxon>Dothideomycetes</taxon>
        <taxon>Dothideomycetidae</taxon>
        <taxon>Mycosphaerellales</taxon>
        <taxon>Dissoconiaceae</taxon>
        <taxon>Dissoconium</taxon>
    </lineage>
</organism>
<reference evidence="3" key="2">
    <citation type="submission" date="2020-04" db="EMBL/GenBank/DDBJ databases">
        <authorList>
            <consortium name="NCBI Genome Project"/>
        </authorList>
    </citation>
    <scope>NUCLEOTIDE SEQUENCE</scope>
    <source>
        <strain evidence="3">CBS 342.82</strain>
    </source>
</reference>
<dbReference type="GeneID" id="54365093"/>
<evidence type="ECO:0000256" key="1">
    <source>
        <dbReference type="SAM" id="MobiDB-lite"/>
    </source>
</evidence>
<reference evidence="3" key="1">
    <citation type="submission" date="2020-01" db="EMBL/GenBank/DDBJ databases">
        <authorList>
            <consortium name="DOE Joint Genome Institute"/>
            <person name="Haridas S."/>
            <person name="Albert R."/>
            <person name="Binder M."/>
            <person name="Bloem J."/>
            <person name="Labutti K."/>
            <person name="Salamov A."/>
            <person name="Andreopoulos B."/>
            <person name="Baker S.E."/>
            <person name="Barry K."/>
            <person name="Bills G."/>
            <person name="Bluhm B.H."/>
            <person name="Cannon C."/>
            <person name="Castanera R."/>
            <person name="Culley D.E."/>
            <person name="Daum C."/>
            <person name="Ezra D."/>
            <person name="Gonzalez J.B."/>
            <person name="Henrissat B."/>
            <person name="Kuo A."/>
            <person name="Liang C."/>
            <person name="Lipzen A."/>
            <person name="Lutzoni F."/>
            <person name="Magnuson J."/>
            <person name="Mondo S."/>
            <person name="Nolan M."/>
            <person name="Ohm R."/>
            <person name="Pangilinan J."/>
            <person name="Park H.-J."/>
            <person name="Ramirez L."/>
            <person name="Alfaro M."/>
            <person name="Sun H."/>
            <person name="Tritt A."/>
            <person name="Yoshinaga Y."/>
            <person name="Zwiers L.-H."/>
            <person name="Turgeon B.G."/>
            <person name="Goodwin S.B."/>
            <person name="Spatafora J.W."/>
            <person name="Crous P.W."/>
            <person name="Grigoriev I.V."/>
        </authorList>
    </citation>
    <scope>NUCLEOTIDE SEQUENCE</scope>
    <source>
        <strain evidence="3">CBS 342.82</strain>
    </source>
</reference>
<evidence type="ECO:0000313" key="2">
    <source>
        <dbReference type="Proteomes" id="UP000504637"/>
    </source>
</evidence>
<proteinExistence type="predicted"/>
<feature type="region of interest" description="Disordered" evidence="1">
    <location>
        <begin position="1"/>
        <end position="61"/>
    </location>
</feature>
<protein>
    <submittedName>
        <fullName evidence="3">Uncharacterized protein</fullName>
    </submittedName>
</protein>
<keyword evidence="2" id="KW-1185">Reference proteome</keyword>